<dbReference type="PANTHER" id="PTHR33481">
    <property type="entry name" value="REVERSE TRANSCRIPTASE"/>
    <property type="match status" value="1"/>
</dbReference>
<dbReference type="PANTHER" id="PTHR33481:SF1">
    <property type="entry name" value="ENDONUCLEASE_EXONUCLEASE_PHOSPHATASE DOMAIN-CONTAINING PROTEIN-RELATED"/>
    <property type="match status" value="1"/>
</dbReference>
<keyword evidence="2" id="KW-1185">Reference proteome</keyword>
<dbReference type="Proteomes" id="UP000237438">
    <property type="component" value="Unassembled WGS sequence"/>
</dbReference>
<evidence type="ECO:0008006" key="3">
    <source>
        <dbReference type="Google" id="ProtNLM"/>
    </source>
</evidence>
<dbReference type="OrthoDB" id="4842715at2759"/>
<feature type="non-terminal residue" evidence="1">
    <location>
        <position position="288"/>
    </location>
</feature>
<dbReference type="AlphaFoldDB" id="A0A2S4PMB2"/>
<dbReference type="EMBL" id="PEDP01001861">
    <property type="protein sequence ID" value="POS83141.1"/>
    <property type="molecule type" value="Genomic_DNA"/>
</dbReference>
<evidence type="ECO:0000313" key="1">
    <source>
        <dbReference type="EMBL" id="POS83141.1"/>
    </source>
</evidence>
<reference evidence="1 2" key="1">
    <citation type="submission" date="2017-10" db="EMBL/GenBank/DDBJ databases">
        <title>Development of genomic resources for the powdery mildew, Erysiphe pulchra.</title>
        <authorList>
            <person name="Wadl P.A."/>
            <person name="Mack B.M."/>
            <person name="Moore G."/>
            <person name="Beltz S.B."/>
        </authorList>
    </citation>
    <scope>NUCLEOTIDE SEQUENCE [LARGE SCALE GENOMIC DNA]</scope>
    <source>
        <strain evidence="1">Cflorida</strain>
    </source>
</reference>
<organism evidence="1 2">
    <name type="scientific">Erysiphe pulchra</name>
    <dbReference type="NCBI Taxonomy" id="225359"/>
    <lineage>
        <taxon>Eukaryota</taxon>
        <taxon>Fungi</taxon>
        <taxon>Dikarya</taxon>
        <taxon>Ascomycota</taxon>
        <taxon>Pezizomycotina</taxon>
        <taxon>Leotiomycetes</taxon>
        <taxon>Erysiphales</taxon>
        <taxon>Erysiphaceae</taxon>
        <taxon>Erysiphe</taxon>
    </lineage>
</organism>
<protein>
    <recommendedName>
        <fullName evidence="3">Reverse transcriptase domain-containing protein</fullName>
    </recommendedName>
</protein>
<gene>
    <name evidence="1" type="ORF">EPUL_004929</name>
</gene>
<sequence length="288" mass="32925">MSHLAIFTEIVGRQQFGALPKRSATDLVSFVIHEIEEAKTQGWASTFVTLDVEGAFDAVLHNRLIWRMQAPGWPNSILQWTKSQSYLTILINDILLIHHLLKMSVDKSSIKKLQGSENYAIWAIRMEAVLHKEMTNIIIETDDVPPEINSSALSVIQHCLDDGPLLQKAPSNWNHDNNKEQNKNTQLESCHSIDDNEVDVLYTRMDYEVVDLNMTDNHNEAEVYVSSCHDNRYPADNILEYPILNALDNQNHAGQRKNSNCFILDSATTKHIICDKRFFINYQSCDKT</sequence>
<proteinExistence type="predicted"/>
<name>A0A2S4PMB2_9PEZI</name>
<evidence type="ECO:0000313" key="2">
    <source>
        <dbReference type="Proteomes" id="UP000237438"/>
    </source>
</evidence>
<comment type="caution">
    <text evidence="1">The sequence shown here is derived from an EMBL/GenBank/DDBJ whole genome shotgun (WGS) entry which is preliminary data.</text>
</comment>
<accession>A0A2S4PMB2</accession>